<protein>
    <submittedName>
        <fullName evidence="3">(northern house mosquito) hypothetical protein</fullName>
    </submittedName>
</protein>
<reference evidence="3" key="1">
    <citation type="submission" date="2021-05" db="EMBL/GenBank/DDBJ databases">
        <authorList>
            <person name="Alioto T."/>
            <person name="Alioto T."/>
            <person name="Gomez Garrido J."/>
        </authorList>
    </citation>
    <scope>NUCLEOTIDE SEQUENCE</scope>
</reference>
<dbReference type="AlphaFoldDB" id="A0A8D8H071"/>
<sequence length="107" mass="11700">MVVLLLVLPAGGVVLDDDPDREGVLPVVFVRFLCSQREALLVVRVVLVGHGHRADKVHGATHVHIVVIVVISLVLSAIVSHFLHVFGFRLPAVRVQYLVPFNTAKNI</sequence>
<feature type="chain" id="PRO_5036260811" evidence="2">
    <location>
        <begin position="16"/>
        <end position="107"/>
    </location>
</feature>
<feature type="transmembrane region" description="Helical" evidence="1">
    <location>
        <begin position="63"/>
        <end position="86"/>
    </location>
</feature>
<name>A0A8D8H071_CULPI</name>
<dbReference type="EMBL" id="HBUE01192234">
    <property type="protein sequence ID" value="CAG6525735.1"/>
    <property type="molecule type" value="Transcribed_RNA"/>
</dbReference>
<keyword evidence="1" id="KW-0812">Transmembrane</keyword>
<dbReference type="EMBL" id="HBUE01298160">
    <property type="protein sequence ID" value="CAG6577443.1"/>
    <property type="molecule type" value="Transcribed_RNA"/>
</dbReference>
<evidence type="ECO:0000313" key="3">
    <source>
        <dbReference type="EMBL" id="CAG6525735.1"/>
    </source>
</evidence>
<accession>A0A8D8H071</accession>
<evidence type="ECO:0000256" key="2">
    <source>
        <dbReference type="SAM" id="SignalP"/>
    </source>
</evidence>
<feature type="signal peptide" evidence="2">
    <location>
        <begin position="1"/>
        <end position="15"/>
    </location>
</feature>
<organism evidence="3">
    <name type="scientific">Culex pipiens</name>
    <name type="common">House mosquito</name>
    <dbReference type="NCBI Taxonomy" id="7175"/>
    <lineage>
        <taxon>Eukaryota</taxon>
        <taxon>Metazoa</taxon>
        <taxon>Ecdysozoa</taxon>
        <taxon>Arthropoda</taxon>
        <taxon>Hexapoda</taxon>
        <taxon>Insecta</taxon>
        <taxon>Pterygota</taxon>
        <taxon>Neoptera</taxon>
        <taxon>Endopterygota</taxon>
        <taxon>Diptera</taxon>
        <taxon>Nematocera</taxon>
        <taxon>Culicoidea</taxon>
        <taxon>Culicidae</taxon>
        <taxon>Culicinae</taxon>
        <taxon>Culicini</taxon>
        <taxon>Culex</taxon>
        <taxon>Culex</taxon>
    </lineage>
</organism>
<evidence type="ECO:0000256" key="1">
    <source>
        <dbReference type="SAM" id="Phobius"/>
    </source>
</evidence>
<keyword evidence="1" id="KW-1133">Transmembrane helix</keyword>
<keyword evidence="1" id="KW-0472">Membrane</keyword>
<keyword evidence="2" id="KW-0732">Signal</keyword>
<proteinExistence type="predicted"/>